<evidence type="ECO:0000256" key="10">
    <source>
        <dbReference type="SAM" id="Phobius"/>
    </source>
</evidence>
<dbReference type="GO" id="GO:0005886">
    <property type="term" value="C:plasma membrane"/>
    <property type="evidence" value="ECO:0007669"/>
    <property type="project" value="UniProtKB-SubCell"/>
</dbReference>
<dbReference type="Pfam" id="PF00563">
    <property type="entry name" value="EAL"/>
    <property type="match status" value="1"/>
</dbReference>
<dbReference type="EMBL" id="JAFNAA010000019">
    <property type="protein sequence ID" value="MBO1109496.1"/>
    <property type="molecule type" value="Genomic_DNA"/>
</dbReference>
<dbReference type="RefSeq" id="WP_207542577.1">
    <property type="nucleotide sequence ID" value="NZ_JAFNAA010000019.1"/>
</dbReference>
<feature type="domain" description="EAL" evidence="11">
    <location>
        <begin position="255"/>
        <end position="508"/>
    </location>
</feature>
<dbReference type="InterPro" id="IPR050706">
    <property type="entry name" value="Cyclic-di-GMP_PDE-like"/>
</dbReference>
<dbReference type="Pfam" id="PF12792">
    <property type="entry name" value="CSS-motif"/>
    <property type="match status" value="1"/>
</dbReference>
<dbReference type="SUPFAM" id="SSF141868">
    <property type="entry name" value="EAL domain-like"/>
    <property type="match status" value="1"/>
</dbReference>
<dbReference type="Proteomes" id="UP000664658">
    <property type="component" value="Unassembled WGS sequence"/>
</dbReference>
<protein>
    <recommendedName>
        <fullName evidence="2">cyclic-guanylate-specific phosphodiesterase</fullName>
        <ecNumber evidence="2">3.1.4.52</ecNumber>
    </recommendedName>
</protein>
<keyword evidence="5 10" id="KW-0812">Transmembrane</keyword>
<keyword evidence="7 10" id="KW-1133">Transmembrane helix</keyword>
<organism evidence="12 13">
    <name type="scientific">Plesiomonas shigelloides</name>
    <name type="common">Aeromonas shigelloides</name>
    <dbReference type="NCBI Taxonomy" id="703"/>
    <lineage>
        <taxon>Bacteria</taxon>
        <taxon>Pseudomonadati</taxon>
        <taxon>Pseudomonadota</taxon>
        <taxon>Gammaproteobacteria</taxon>
        <taxon>Enterobacterales</taxon>
        <taxon>Enterobacteriaceae</taxon>
        <taxon>Plesiomonas</taxon>
    </lineage>
</organism>
<evidence type="ECO:0000256" key="4">
    <source>
        <dbReference type="ARBA" id="ARBA00022636"/>
    </source>
</evidence>
<dbReference type="PROSITE" id="PS50883">
    <property type="entry name" value="EAL"/>
    <property type="match status" value="1"/>
</dbReference>
<accession>A0A8I2B483</accession>
<comment type="subcellular location">
    <subcellularLocation>
        <location evidence="1">Cell membrane</location>
        <topology evidence="1">Multi-pass membrane protein</topology>
    </subcellularLocation>
</comment>
<comment type="catalytic activity">
    <reaction evidence="9">
        <text>3',3'-c-di-GMP + H2O = 5'-phosphoguanylyl(3'-&gt;5')guanosine + H(+)</text>
        <dbReference type="Rhea" id="RHEA:24902"/>
        <dbReference type="ChEBI" id="CHEBI:15377"/>
        <dbReference type="ChEBI" id="CHEBI:15378"/>
        <dbReference type="ChEBI" id="CHEBI:58754"/>
        <dbReference type="ChEBI" id="CHEBI:58805"/>
        <dbReference type="EC" id="3.1.4.52"/>
    </reaction>
</comment>
<evidence type="ECO:0000256" key="5">
    <source>
        <dbReference type="ARBA" id="ARBA00022692"/>
    </source>
</evidence>
<evidence type="ECO:0000256" key="8">
    <source>
        <dbReference type="ARBA" id="ARBA00023136"/>
    </source>
</evidence>
<evidence type="ECO:0000256" key="1">
    <source>
        <dbReference type="ARBA" id="ARBA00004651"/>
    </source>
</evidence>
<dbReference type="InterPro" id="IPR001633">
    <property type="entry name" value="EAL_dom"/>
</dbReference>
<keyword evidence="3" id="KW-1003">Cell membrane</keyword>
<evidence type="ECO:0000313" key="12">
    <source>
        <dbReference type="EMBL" id="MBO1109496.1"/>
    </source>
</evidence>
<dbReference type="PANTHER" id="PTHR33121">
    <property type="entry name" value="CYCLIC DI-GMP PHOSPHODIESTERASE PDEF"/>
    <property type="match status" value="1"/>
</dbReference>
<gene>
    <name evidence="12" type="ORF">J2R62_15000</name>
</gene>
<feature type="transmembrane region" description="Helical" evidence="10">
    <location>
        <begin position="233"/>
        <end position="253"/>
    </location>
</feature>
<dbReference type="SMART" id="SM00052">
    <property type="entry name" value="EAL"/>
    <property type="match status" value="1"/>
</dbReference>
<dbReference type="AlphaFoldDB" id="A0A8I2B483"/>
<dbReference type="Gene3D" id="3.20.20.450">
    <property type="entry name" value="EAL domain"/>
    <property type="match status" value="1"/>
</dbReference>
<name>A0A8I2B483_PLESH</name>
<evidence type="ECO:0000256" key="2">
    <source>
        <dbReference type="ARBA" id="ARBA00012282"/>
    </source>
</evidence>
<dbReference type="InterPro" id="IPR024744">
    <property type="entry name" value="CSS-motif_dom"/>
</dbReference>
<keyword evidence="6" id="KW-0378">Hydrolase</keyword>
<evidence type="ECO:0000256" key="6">
    <source>
        <dbReference type="ARBA" id="ARBA00022801"/>
    </source>
</evidence>
<sequence>MLNRLSHKLTLCIAIILIPFSLLLWLMYSDYIRQINHDAEYTAQKTTEAVNGLLSYAEQANQTILAKPHDLTQCDNIVLALRKQVATAPYVRSVNLAQHGAIYCSSLYGAVHVQDEYTRYHNGKLLLLPGTLVKSNYPLIVVRNTKGNIAVLSSIGSIYFQSVLQQQESPELLIALRIDDHWLSKDGKFSTQNPFAHGINHRTYLSSAFPFAIETSLNYPSFWQAFWHNNQPYIWGLFLLLCAFSAGISYLLNKPYPFSTELKRALLNNEFIPYAQTIIDAKTRQVIGIEVLMRWKHPQQGLIRPDLFIPQAEESDLIIPMTSALFKQSASILSRYQQQLPAEFHIGFNITARHCQHQSLLDDVQAFLHTIQGTDIKLVLELTERQAIEHTADTAALFDALQALGVILAIDDFGTGHSTLNYFQYLHVGSLKIDRSFVNQIGEGSLSEHIIENIVDLGHRLSLAMVAEGVETEQQAQYLTERNVTYLQGYLFSKPAPLEQVLVSLIHS</sequence>
<evidence type="ECO:0000256" key="9">
    <source>
        <dbReference type="ARBA" id="ARBA00034290"/>
    </source>
</evidence>
<feature type="transmembrane region" description="Helical" evidence="10">
    <location>
        <begin position="9"/>
        <end position="28"/>
    </location>
</feature>
<proteinExistence type="predicted"/>
<evidence type="ECO:0000256" key="3">
    <source>
        <dbReference type="ARBA" id="ARBA00022475"/>
    </source>
</evidence>
<keyword evidence="8 10" id="KW-0472">Membrane</keyword>
<evidence type="ECO:0000256" key="7">
    <source>
        <dbReference type="ARBA" id="ARBA00022989"/>
    </source>
</evidence>
<keyword evidence="4" id="KW-0973">c-di-GMP</keyword>
<evidence type="ECO:0000313" key="13">
    <source>
        <dbReference type="Proteomes" id="UP000664658"/>
    </source>
</evidence>
<dbReference type="GO" id="GO:0071111">
    <property type="term" value="F:cyclic-guanylate-specific phosphodiesterase activity"/>
    <property type="evidence" value="ECO:0007669"/>
    <property type="project" value="UniProtKB-EC"/>
</dbReference>
<comment type="caution">
    <text evidence="12">The sequence shown here is derived from an EMBL/GenBank/DDBJ whole genome shotgun (WGS) entry which is preliminary data.</text>
</comment>
<dbReference type="EC" id="3.1.4.52" evidence="2"/>
<dbReference type="PANTHER" id="PTHR33121:SF80">
    <property type="entry name" value="CYCLIC DI-GMP PHOSPHODIESTERASE PDEL"/>
    <property type="match status" value="1"/>
</dbReference>
<evidence type="ECO:0000259" key="11">
    <source>
        <dbReference type="PROSITE" id="PS50883"/>
    </source>
</evidence>
<reference evidence="12" key="1">
    <citation type="submission" date="2021-03" db="EMBL/GenBank/DDBJ databases">
        <title>Plesiomonas shigelloides zfcc0051, isolated from zebrafish feces.</title>
        <authorList>
            <person name="Vanderhoek Z."/>
            <person name="Gaulke C."/>
        </authorList>
    </citation>
    <scope>NUCLEOTIDE SEQUENCE</scope>
    <source>
        <strain evidence="12">Zfcc0051</strain>
    </source>
</reference>
<dbReference type="CDD" id="cd01948">
    <property type="entry name" value="EAL"/>
    <property type="match status" value="1"/>
</dbReference>
<dbReference type="InterPro" id="IPR035919">
    <property type="entry name" value="EAL_sf"/>
</dbReference>